<protein>
    <recommendedName>
        <fullName evidence="1">DUF6593 domain-containing protein</fullName>
    </recommendedName>
</protein>
<dbReference type="EMBL" id="JAYKXP010000024">
    <property type="protein sequence ID" value="KAK7045533.1"/>
    <property type="molecule type" value="Genomic_DNA"/>
</dbReference>
<dbReference type="AlphaFoldDB" id="A0AAW0CZW8"/>
<sequence length="205" mass="22583">MFSEPSTTLILTPNNPCNTQISDSTGGKIIYEVVTEHGKDTVTKVKRASDGQTVASWVWRDIRSDVVTFGNGQSISSSAWLKKSMVPFKDTVTFEDASQRTFKWKGNGPGLGLELYCESDKKQPIAKFLKPLPVLNEEGKITEEWTPARLVLDERAEEIQDLVVVSFLMLEKGRRANENSTGNRAEVLGHPATAIGMSGTTFSTI</sequence>
<accession>A0AAW0CZW8</accession>
<evidence type="ECO:0000313" key="3">
    <source>
        <dbReference type="Proteomes" id="UP001383192"/>
    </source>
</evidence>
<gene>
    <name evidence="2" type="ORF">VNI00_007365</name>
</gene>
<comment type="caution">
    <text evidence="2">The sequence shown here is derived from an EMBL/GenBank/DDBJ whole genome shotgun (WGS) entry which is preliminary data.</text>
</comment>
<evidence type="ECO:0000313" key="2">
    <source>
        <dbReference type="EMBL" id="KAK7045533.1"/>
    </source>
</evidence>
<proteinExistence type="predicted"/>
<organism evidence="2 3">
    <name type="scientific">Paramarasmius palmivorus</name>
    <dbReference type="NCBI Taxonomy" id="297713"/>
    <lineage>
        <taxon>Eukaryota</taxon>
        <taxon>Fungi</taxon>
        <taxon>Dikarya</taxon>
        <taxon>Basidiomycota</taxon>
        <taxon>Agaricomycotina</taxon>
        <taxon>Agaricomycetes</taxon>
        <taxon>Agaricomycetidae</taxon>
        <taxon>Agaricales</taxon>
        <taxon>Marasmiineae</taxon>
        <taxon>Marasmiaceae</taxon>
        <taxon>Paramarasmius</taxon>
    </lineage>
</organism>
<reference evidence="2 3" key="1">
    <citation type="submission" date="2024-01" db="EMBL/GenBank/DDBJ databases">
        <title>A draft genome for a cacao thread blight-causing isolate of Paramarasmius palmivorus.</title>
        <authorList>
            <person name="Baruah I.K."/>
            <person name="Bukari Y."/>
            <person name="Amoako-Attah I."/>
            <person name="Meinhardt L.W."/>
            <person name="Bailey B.A."/>
            <person name="Cohen S.P."/>
        </authorList>
    </citation>
    <scope>NUCLEOTIDE SEQUENCE [LARGE SCALE GENOMIC DNA]</scope>
    <source>
        <strain evidence="2 3">GH-12</strain>
    </source>
</reference>
<feature type="domain" description="DUF6593" evidence="1">
    <location>
        <begin position="14"/>
        <end position="175"/>
    </location>
</feature>
<name>A0AAW0CZW8_9AGAR</name>
<dbReference type="InterPro" id="IPR046528">
    <property type="entry name" value="DUF6593"/>
</dbReference>
<keyword evidence="3" id="KW-1185">Reference proteome</keyword>
<dbReference type="Pfam" id="PF20236">
    <property type="entry name" value="DUF6593"/>
    <property type="match status" value="1"/>
</dbReference>
<evidence type="ECO:0000259" key="1">
    <source>
        <dbReference type="Pfam" id="PF20236"/>
    </source>
</evidence>
<dbReference type="Proteomes" id="UP001383192">
    <property type="component" value="Unassembled WGS sequence"/>
</dbReference>